<dbReference type="InterPro" id="IPR003795">
    <property type="entry name" value="DUF192"/>
</dbReference>
<gene>
    <name evidence="2" type="ORF">COU06_02410</name>
</gene>
<dbReference type="Proteomes" id="UP000229112">
    <property type="component" value="Unassembled WGS sequence"/>
</dbReference>
<dbReference type="Gene3D" id="2.60.120.1140">
    <property type="entry name" value="Protein of unknown function DUF192"/>
    <property type="match status" value="1"/>
</dbReference>
<reference evidence="3" key="1">
    <citation type="submission" date="2017-09" db="EMBL/GenBank/DDBJ databases">
        <title>Depth-based differentiation of microbial function through sediment-hosted aquifers and enrichment of novel symbionts in the deep terrestrial subsurface.</title>
        <authorList>
            <person name="Probst A.J."/>
            <person name="Ladd B."/>
            <person name="Jarett J.K."/>
            <person name="Geller-Mcgrath D.E."/>
            <person name="Sieber C.M.K."/>
            <person name="Emerson J.B."/>
            <person name="Anantharaman K."/>
            <person name="Thomas B.C."/>
            <person name="Malmstrom R."/>
            <person name="Stieglmeier M."/>
            <person name="Klingl A."/>
            <person name="Woyke T."/>
            <person name="Ryan C.M."/>
            <person name="Banfield J.F."/>
        </authorList>
    </citation>
    <scope>NUCLEOTIDE SEQUENCE [LARGE SCALE GENOMIC DNA]</scope>
</reference>
<evidence type="ECO:0008006" key="4">
    <source>
        <dbReference type="Google" id="ProtNLM"/>
    </source>
</evidence>
<dbReference type="Pfam" id="PF02643">
    <property type="entry name" value="DUF192"/>
    <property type="match status" value="1"/>
</dbReference>
<evidence type="ECO:0000313" key="2">
    <source>
        <dbReference type="EMBL" id="PIT92989.1"/>
    </source>
</evidence>
<proteinExistence type="predicted"/>
<protein>
    <recommendedName>
        <fullName evidence="4">DUF192 domain-containing protein</fullName>
    </recommendedName>
</protein>
<feature type="transmembrane region" description="Helical" evidence="1">
    <location>
        <begin position="9"/>
        <end position="27"/>
    </location>
</feature>
<accession>A0A2M6WJP2</accession>
<comment type="caution">
    <text evidence="2">The sequence shown here is derived from an EMBL/GenBank/DDBJ whole genome shotgun (WGS) entry which is preliminary data.</text>
</comment>
<keyword evidence="1" id="KW-0472">Membrane</keyword>
<sequence>MNYLLENKTVIIISLLVILAILYFFWYKGVFIKKVIGEVEIVLGENTYQVEVAKTPQEQVNGLSNRELLEEGKGMLFIFDRAKIQSFWMKDMNFSIDIVWLNDNKVIGFTENLLPATTTIPTIYQSNSLSDMVLELNAGVVKKDNIRVGDILKLN</sequence>
<dbReference type="AlphaFoldDB" id="A0A2M6WJP2"/>
<dbReference type="InterPro" id="IPR038695">
    <property type="entry name" value="Saro_0823-like_sf"/>
</dbReference>
<name>A0A2M6WJP2_9BACT</name>
<keyword evidence="1" id="KW-0812">Transmembrane</keyword>
<organism evidence="2 3">
    <name type="scientific">Candidatus Harrisonbacteria bacterium CG10_big_fil_rev_8_21_14_0_10_38_8</name>
    <dbReference type="NCBI Taxonomy" id="1974582"/>
    <lineage>
        <taxon>Bacteria</taxon>
        <taxon>Candidatus Harrisoniibacteriota</taxon>
    </lineage>
</organism>
<dbReference type="PANTHER" id="PTHR37953:SF1">
    <property type="entry name" value="UPF0127 PROTEIN MJ1496"/>
    <property type="match status" value="1"/>
</dbReference>
<dbReference type="PANTHER" id="PTHR37953">
    <property type="entry name" value="UPF0127 PROTEIN MJ1496"/>
    <property type="match status" value="1"/>
</dbReference>
<keyword evidence="1" id="KW-1133">Transmembrane helix</keyword>
<dbReference type="EMBL" id="PFAY01000022">
    <property type="protein sequence ID" value="PIT92989.1"/>
    <property type="molecule type" value="Genomic_DNA"/>
</dbReference>
<evidence type="ECO:0000313" key="3">
    <source>
        <dbReference type="Proteomes" id="UP000229112"/>
    </source>
</evidence>
<evidence type="ECO:0000256" key="1">
    <source>
        <dbReference type="SAM" id="Phobius"/>
    </source>
</evidence>